<keyword evidence="11 13" id="KW-0539">Nucleus</keyword>
<evidence type="ECO:0000256" key="14">
    <source>
        <dbReference type="SAM" id="SignalP"/>
    </source>
</evidence>
<evidence type="ECO:0000256" key="11">
    <source>
        <dbReference type="ARBA" id="ARBA00023242"/>
    </source>
</evidence>
<dbReference type="InterPro" id="IPR007292">
    <property type="entry name" value="Nuclear_fusion_Kar5"/>
</dbReference>
<feature type="chain" id="PRO_5009133859" description="Nuclear fusion protein KAR5" evidence="14">
    <location>
        <begin position="20"/>
        <end position="527"/>
    </location>
</feature>
<accession>A0A1E3PJ52</accession>
<evidence type="ECO:0000256" key="9">
    <source>
        <dbReference type="ARBA" id="ARBA00023136"/>
    </source>
</evidence>
<feature type="signal peptide" evidence="14">
    <location>
        <begin position="1"/>
        <end position="19"/>
    </location>
</feature>
<evidence type="ECO:0000256" key="2">
    <source>
        <dbReference type="ARBA" id="ARBA00010473"/>
    </source>
</evidence>
<evidence type="ECO:0000256" key="5">
    <source>
        <dbReference type="ARBA" id="ARBA00022692"/>
    </source>
</evidence>
<keyword evidence="8 13" id="KW-1133">Transmembrane helix</keyword>
<evidence type="ECO:0000256" key="7">
    <source>
        <dbReference type="ARBA" id="ARBA00022824"/>
    </source>
</evidence>
<evidence type="ECO:0000313" key="15">
    <source>
        <dbReference type="EMBL" id="ODQ65459.1"/>
    </source>
</evidence>
<dbReference type="GO" id="GO:0048288">
    <property type="term" value="P:nuclear membrane fusion involved in karyogamy"/>
    <property type="evidence" value="ECO:0007669"/>
    <property type="project" value="UniProtKB-UniRule"/>
</dbReference>
<comment type="subcellular location">
    <subcellularLocation>
        <location evidence="13">Endoplasmic reticulum membrane</location>
    </subcellularLocation>
    <subcellularLocation>
        <location evidence="13">Nucleus membrane</location>
    </subcellularLocation>
</comment>
<evidence type="ECO:0000256" key="8">
    <source>
        <dbReference type="ARBA" id="ARBA00022989"/>
    </source>
</evidence>
<name>A0A1E3PJ52_9ASCO</name>
<evidence type="ECO:0000256" key="13">
    <source>
        <dbReference type="RuleBase" id="RU368082"/>
    </source>
</evidence>
<dbReference type="PANTHER" id="PTHR28012:SF1">
    <property type="entry name" value="NUCLEAR FUSION PROTEIN KAR5"/>
    <property type="match status" value="1"/>
</dbReference>
<evidence type="ECO:0000256" key="12">
    <source>
        <dbReference type="ARBA" id="ARBA00031468"/>
    </source>
</evidence>
<keyword evidence="16" id="KW-1185">Reference proteome</keyword>
<keyword evidence="4 13" id="KW-0415">Karyogamy</keyword>
<evidence type="ECO:0000256" key="10">
    <source>
        <dbReference type="ARBA" id="ARBA00023180"/>
    </source>
</evidence>
<protein>
    <recommendedName>
        <fullName evidence="3">Nuclear fusion protein KAR5</fullName>
    </recommendedName>
    <alternativeName>
        <fullName evidence="12">Karyogamy protein 5</fullName>
    </alternativeName>
</protein>
<keyword evidence="7 13" id="KW-0256">Endoplasmic reticulum</keyword>
<sequence>MRTKIALLVLAFSVKLVSCLSYHQPSPSETNTSNNETSKNQGLINDEYSVLLAVNLLNHTMSFDEAIFYLNDAGNSLSALRQPTTCTLPIINELAEYCASAATGIYGMRRVEFGIRLSLCELRDLGLMRPPACERIDFSNYSPENKQMITENLQACAKECSSTFQWWTTLSNHYSSIPLLCQTLISSSPGLASEKLLDLHLNITDIQRELIQKLQNSLDLNNHHLHDQAEVFETILKDFKAQMTDLSRDYRDIRIQSKDILDTQLGSVEFLVRQNQSLNTLELVTLNKFEAVENGIEKLVVSLELYFQEEHNKLLNYSTKVDSSLLGMTNSLAAISADHSLLSEKNAAMSVQMASFSGRMADIFEEVDHNSKSIKNSITELDVYLGSLKNDITGLATPLGSVVASINSLKGICHKALAILINICSLYLAFGFSFLFFISIGIFSLFWKFVSPYLAEQYIPFYTAIFLVISGSNFITTILYYRGSTRGSKAKIRRRGFNKKKSNDYRYQLASSTSFSEDLSLEKSFFL</sequence>
<dbReference type="GO" id="GO:0000742">
    <property type="term" value="P:karyogamy involved in conjugation with cellular fusion"/>
    <property type="evidence" value="ECO:0007669"/>
    <property type="project" value="UniProtKB-UniRule"/>
</dbReference>
<dbReference type="OrthoDB" id="5378275at2759"/>
<dbReference type="GO" id="GO:0031965">
    <property type="term" value="C:nuclear membrane"/>
    <property type="evidence" value="ECO:0007669"/>
    <property type="project" value="UniProtKB-SubCell"/>
</dbReference>
<evidence type="ECO:0000256" key="1">
    <source>
        <dbReference type="ARBA" id="ARBA00003389"/>
    </source>
</evidence>
<dbReference type="AlphaFoldDB" id="A0A1E3PJ52"/>
<dbReference type="GO" id="GO:0005789">
    <property type="term" value="C:endoplasmic reticulum membrane"/>
    <property type="evidence" value="ECO:0007669"/>
    <property type="project" value="UniProtKB-SubCell"/>
</dbReference>
<keyword evidence="9 13" id="KW-0472">Membrane</keyword>
<proteinExistence type="inferred from homology"/>
<evidence type="ECO:0000256" key="6">
    <source>
        <dbReference type="ARBA" id="ARBA00022729"/>
    </source>
</evidence>
<dbReference type="PANTHER" id="PTHR28012">
    <property type="entry name" value="NUCLEAR FUSION PROTEIN KAR5"/>
    <property type="match status" value="1"/>
</dbReference>
<keyword evidence="5 13" id="KW-0812">Transmembrane</keyword>
<reference evidence="15 16" key="1">
    <citation type="journal article" date="2016" name="Proc. Natl. Acad. Sci. U.S.A.">
        <title>Comparative genomics of biotechnologically important yeasts.</title>
        <authorList>
            <person name="Riley R."/>
            <person name="Haridas S."/>
            <person name="Wolfe K.H."/>
            <person name="Lopes M.R."/>
            <person name="Hittinger C.T."/>
            <person name="Goeker M."/>
            <person name="Salamov A.A."/>
            <person name="Wisecaver J.H."/>
            <person name="Long T.M."/>
            <person name="Calvey C.H."/>
            <person name="Aerts A.L."/>
            <person name="Barry K.W."/>
            <person name="Choi C."/>
            <person name="Clum A."/>
            <person name="Coughlan A.Y."/>
            <person name="Deshpande S."/>
            <person name="Douglass A.P."/>
            <person name="Hanson S.J."/>
            <person name="Klenk H.-P."/>
            <person name="LaButti K.M."/>
            <person name="Lapidus A."/>
            <person name="Lindquist E.A."/>
            <person name="Lipzen A.M."/>
            <person name="Meier-Kolthoff J.P."/>
            <person name="Ohm R.A."/>
            <person name="Otillar R.P."/>
            <person name="Pangilinan J.L."/>
            <person name="Peng Y."/>
            <person name="Rokas A."/>
            <person name="Rosa C.A."/>
            <person name="Scheuner C."/>
            <person name="Sibirny A.A."/>
            <person name="Slot J.C."/>
            <person name="Stielow J.B."/>
            <person name="Sun H."/>
            <person name="Kurtzman C.P."/>
            <person name="Blackwell M."/>
            <person name="Grigoriev I.V."/>
            <person name="Jeffries T.W."/>
        </authorList>
    </citation>
    <scope>NUCLEOTIDE SEQUENCE [LARGE SCALE GENOMIC DNA]</scope>
    <source>
        <strain evidence="15 16">DSM 6958</strain>
    </source>
</reference>
<keyword evidence="10" id="KW-0325">Glycoprotein</keyword>
<comment type="function">
    <text evidence="1 13">Required for nuclear membrane fusion during karyogamy.</text>
</comment>
<evidence type="ECO:0000256" key="3">
    <source>
        <dbReference type="ARBA" id="ARBA00021601"/>
    </source>
</evidence>
<dbReference type="Pfam" id="PF04163">
    <property type="entry name" value="Tht1"/>
    <property type="match status" value="1"/>
</dbReference>
<feature type="transmembrane region" description="Helical" evidence="13">
    <location>
        <begin position="416"/>
        <end position="447"/>
    </location>
</feature>
<gene>
    <name evidence="15" type="ORF">NADFUDRAFT_42727</name>
</gene>
<dbReference type="Proteomes" id="UP000095009">
    <property type="component" value="Unassembled WGS sequence"/>
</dbReference>
<dbReference type="EMBL" id="KV454410">
    <property type="protein sequence ID" value="ODQ65459.1"/>
    <property type="molecule type" value="Genomic_DNA"/>
</dbReference>
<keyword evidence="6 13" id="KW-0732">Signal</keyword>
<evidence type="ECO:0000313" key="16">
    <source>
        <dbReference type="Proteomes" id="UP000095009"/>
    </source>
</evidence>
<evidence type="ECO:0000256" key="4">
    <source>
        <dbReference type="ARBA" id="ARBA00022459"/>
    </source>
</evidence>
<comment type="similarity">
    <text evidence="2 13">Belongs to the KAR5 family.</text>
</comment>
<organism evidence="15 16">
    <name type="scientific">Nadsonia fulvescens var. elongata DSM 6958</name>
    <dbReference type="NCBI Taxonomy" id="857566"/>
    <lineage>
        <taxon>Eukaryota</taxon>
        <taxon>Fungi</taxon>
        <taxon>Dikarya</taxon>
        <taxon>Ascomycota</taxon>
        <taxon>Saccharomycotina</taxon>
        <taxon>Dipodascomycetes</taxon>
        <taxon>Dipodascales</taxon>
        <taxon>Dipodascales incertae sedis</taxon>
        <taxon>Nadsonia</taxon>
    </lineage>
</organism>
<feature type="transmembrane region" description="Helical" evidence="13">
    <location>
        <begin position="459"/>
        <end position="481"/>
    </location>
</feature>